<keyword evidence="11 17" id="KW-0342">GTP-binding</keyword>
<feature type="binding site" evidence="16">
    <location>
        <position position="37"/>
    </location>
    <ligand>
        <name>GTP</name>
        <dbReference type="ChEBI" id="CHEBI:37565"/>
    </ligand>
</feature>
<keyword evidence="5 16" id="KW-0547">Nucleotide-binding</keyword>
<keyword evidence="7 19" id="KW-0256">Endoplasmic reticulum</keyword>
<dbReference type="GO" id="GO:0046872">
    <property type="term" value="F:metal ion binding"/>
    <property type="evidence" value="ECO:0007669"/>
    <property type="project" value="UniProtKB-KW"/>
</dbReference>
<feature type="binding site" evidence="17">
    <location>
        <begin position="129"/>
        <end position="132"/>
    </location>
    <ligand>
        <name>GTP</name>
        <dbReference type="ChEBI" id="CHEBI:37565"/>
    </ligand>
</feature>
<dbReference type="Proteomes" id="UP000001396">
    <property type="component" value="Unassembled WGS sequence"/>
</dbReference>
<dbReference type="InterPro" id="IPR005225">
    <property type="entry name" value="Small_GTP-bd"/>
</dbReference>
<evidence type="ECO:0000313" key="20">
    <source>
        <dbReference type="EMBL" id="EFA83573.1"/>
    </source>
</evidence>
<dbReference type="OMA" id="GLWNKHG"/>
<evidence type="ECO:0000256" key="13">
    <source>
        <dbReference type="ARBA" id="ARBA00057753"/>
    </source>
</evidence>
<dbReference type="PROSITE" id="PS51417">
    <property type="entry name" value="ARF"/>
    <property type="match status" value="1"/>
</dbReference>
<dbReference type="InterPro" id="IPR006689">
    <property type="entry name" value="Small_GTPase_ARF/SAR"/>
</dbReference>
<evidence type="ECO:0000256" key="9">
    <source>
        <dbReference type="ARBA" id="ARBA00022927"/>
    </source>
</evidence>
<dbReference type="Pfam" id="PF00025">
    <property type="entry name" value="Arf"/>
    <property type="match status" value="1"/>
</dbReference>
<comment type="similarity">
    <text evidence="3 19">Belongs to the small GTPase superfamily. SAR1 family.</text>
</comment>
<dbReference type="InParanoid" id="D3B2M5"/>
<accession>D3B2M5</accession>
<feature type="binding site" evidence="16">
    <location>
        <position position="40"/>
    </location>
    <ligand>
        <name>GTP</name>
        <dbReference type="ChEBI" id="CHEBI:37565"/>
    </ligand>
</feature>
<evidence type="ECO:0000256" key="3">
    <source>
        <dbReference type="ARBA" id="ARBA00007507"/>
    </source>
</evidence>
<evidence type="ECO:0000256" key="15">
    <source>
        <dbReference type="PIRSR" id="PIRSR606687-1"/>
    </source>
</evidence>
<feature type="binding site" evidence="16">
    <location>
        <position position="38"/>
    </location>
    <ligand>
        <name>GTP</name>
        <dbReference type="ChEBI" id="CHEBI:37565"/>
    </ligand>
</feature>
<feature type="binding site" evidence="15">
    <location>
        <position position="34"/>
    </location>
    <ligand>
        <name>Mg(2+)</name>
        <dbReference type="ChEBI" id="CHEBI:18420"/>
    </ligand>
</feature>
<dbReference type="NCBIfam" id="TIGR00231">
    <property type="entry name" value="small_GTP"/>
    <property type="match status" value="1"/>
</dbReference>
<feature type="binding site" evidence="16">
    <location>
        <position position="130"/>
    </location>
    <ligand>
        <name>GTP</name>
        <dbReference type="ChEBI" id="CHEBI:37565"/>
    </ligand>
</feature>
<keyword evidence="12" id="KW-0472">Membrane</keyword>
<comment type="caution">
    <text evidence="20">The sequence shown here is derived from an EMBL/GenBank/DDBJ whole genome shotgun (WGS) entry which is preliminary data.</text>
</comment>
<dbReference type="SMART" id="SM00178">
    <property type="entry name" value="SAR"/>
    <property type="match status" value="1"/>
</dbReference>
<keyword evidence="8 19" id="KW-0931">ER-Golgi transport</keyword>
<evidence type="ECO:0000256" key="18">
    <source>
        <dbReference type="PIRSR" id="PIRSR606689-2"/>
    </source>
</evidence>
<evidence type="ECO:0000256" key="11">
    <source>
        <dbReference type="ARBA" id="ARBA00023134"/>
    </source>
</evidence>
<feature type="binding site" evidence="16">
    <location>
        <position position="35"/>
    </location>
    <ligand>
        <name>GTP</name>
        <dbReference type="ChEBI" id="CHEBI:37565"/>
    </ligand>
</feature>
<feature type="binding site" evidence="18">
    <location>
        <position position="39"/>
    </location>
    <ligand>
        <name>Mg(2+)</name>
        <dbReference type="ChEBI" id="CHEBI:18420"/>
    </ligand>
</feature>
<feature type="binding site" evidence="18">
    <location>
        <position position="56"/>
    </location>
    <ligand>
        <name>Mg(2+)</name>
        <dbReference type="ChEBI" id="CHEBI:18420"/>
    </ligand>
</feature>
<evidence type="ECO:0000256" key="5">
    <source>
        <dbReference type="ARBA" id="ARBA00022741"/>
    </source>
</evidence>
<evidence type="ECO:0000256" key="7">
    <source>
        <dbReference type="ARBA" id="ARBA00022824"/>
    </source>
</evidence>
<proteinExistence type="inferred from homology"/>
<dbReference type="GO" id="GO:0005789">
    <property type="term" value="C:endoplasmic reticulum membrane"/>
    <property type="evidence" value="ECO:0007669"/>
    <property type="project" value="UniProtKB-SubCell"/>
</dbReference>
<dbReference type="PANTHER" id="PTHR45684">
    <property type="entry name" value="RE74312P"/>
    <property type="match status" value="1"/>
</dbReference>
<dbReference type="InterPro" id="IPR027417">
    <property type="entry name" value="P-loop_NTPase"/>
</dbReference>
<dbReference type="SMART" id="SM00177">
    <property type="entry name" value="ARF"/>
    <property type="match status" value="1"/>
</dbReference>
<keyword evidence="15" id="KW-0460">Magnesium</keyword>
<feature type="binding site" evidence="16">
    <location>
        <position position="129"/>
    </location>
    <ligand>
        <name>GTP</name>
        <dbReference type="ChEBI" id="CHEBI:37565"/>
    </ligand>
</feature>
<feature type="binding site" evidence="16">
    <location>
        <position position="39"/>
    </location>
    <ligand>
        <name>GTP</name>
        <dbReference type="ChEBI" id="CHEBI:37565"/>
    </ligand>
</feature>
<keyword evidence="4 19" id="KW-0813">Transport</keyword>
<evidence type="ECO:0000256" key="12">
    <source>
        <dbReference type="ARBA" id="ARBA00023136"/>
    </source>
</evidence>
<dbReference type="GeneID" id="31358162"/>
<feature type="binding site" evidence="16">
    <location>
        <position position="132"/>
    </location>
    <ligand>
        <name>GTP</name>
        <dbReference type="ChEBI" id="CHEBI:37565"/>
    </ligand>
</feature>
<keyword evidence="21" id="KW-1185">Reference proteome</keyword>
<dbReference type="Gene3D" id="3.40.50.300">
    <property type="entry name" value="P-loop containing nucleotide triphosphate hydrolases"/>
    <property type="match status" value="1"/>
</dbReference>
<evidence type="ECO:0000256" key="2">
    <source>
        <dbReference type="ARBA" id="ARBA00004406"/>
    </source>
</evidence>
<dbReference type="RefSeq" id="XP_020435690.1">
    <property type="nucleotide sequence ID" value="XM_020573618.1"/>
</dbReference>
<evidence type="ECO:0000256" key="6">
    <source>
        <dbReference type="ARBA" id="ARBA00022801"/>
    </source>
</evidence>
<name>D3B2M5_HETP5</name>
<dbReference type="CDD" id="cd00879">
    <property type="entry name" value="Sar1"/>
    <property type="match status" value="1"/>
</dbReference>
<protein>
    <submittedName>
        <fullName evidence="20">GTP-binding protein Sar1A</fullName>
    </submittedName>
</protein>
<dbReference type="PRINTS" id="PR00328">
    <property type="entry name" value="SAR1GTPBP"/>
</dbReference>
<dbReference type="AlphaFoldDB" id="D3B2M5"/>
<organism evidence="20 21">
    <name type="scientific">Heterostelium pallidum (strain ATCC 26659 / Pp 5 / PN500)</name>
    <name type="common">Cellular slime mold</name>
    <name type="synonym">Polysphondylium pallidum</name>
    <dbReference type="NCBI Taxonomy" id="670386"/>
    <lineage>
        <taxon>Eukaryota</taxon>
        <taxon>Amoebozoa</taxon>
        <taxon>Evosea</taxon>
        <taxon>Eumycetozoa</taxon>
        <taxon>Dictyostelia</taxon>
        <taxon>Acytosteliales</taxon>
        <taxon>Acytosteliaceae</taxon>
        <taxon>Heterostelium</taxon>
    </lineage>
</organism>
<reference evidence="20 21" key="1">
    <citation type="journal article" date="2011" name="Genome Res.">
        <title>Phylogeny-wide analysis of social amoeba genomes highlights ancient origins for complex intercellular communication.</title>
        <authorList>
            <person name="Heidel A.J."/>
            <person name="Lawal H.M."/>
            <person name="Felder M."/>
            <person name="Schilde C."/>
            <person name="Helps N.R."/>
            <person name="Tunggal B."/>
            <person name="Rivero F."/>
            <person name="John U."/>
            <person name="Schleicher M."/>
            <person name="Eichinger L."/>
            <person name="Platzer M."/>
            <person name="Noegel A.A."/>
            <person name="Schaap P."/>
            <person name="Gloeckner G."/>
        </authorList>
    </citation>
    <scope>NUCLEOTIDE SEQUENCE [LARGE SCALE GENOMIC DNA]</scope>
    <source>
        <strain evidence="21">ATCC 26659 / Pp 5 / PN500</strain>
    </source>
</reference>
<dbReference type="GO" id="GO:0006886">
    <property type="term" value="P:intracellular protein transport"/>
    <property type="evidence" value="ECO:0007669"/>
    <property type="project" value="InterPro"/>
</dbReference>
<dbReference type="STRING" id="670386.D3B2M5"/>
<evidence type="ECO:0000313" key="21">
    <source>
        <dbReference type="Proteomes" id="UP000001396"/>
    </source>
</evidence>
<evidence type="ECO:0000256" key="16">
    <source>
        <dbReference type="PIRSR" id="PIRSR606687-2"/>
    </source>
</evidence>
<dbReference type="PROSITE" id="PS51422">
    <property type="entry name" value="SAR1"/>
    <property type="match status" value="1"/>
</dbReference>
<evidence type="ECO:0000256" key="17">
    <source>
        <dbReference type="PIRSR" id="PIRSR606689-1"/>
    </source>
</evidence>
<feature type="binding site" evidence="16">
    <location>
        <position position="173"/>
    </location>
    <ligand>
        <name>GTP</name>
        <dbReference type="ChEBI" id="CHEBI:37565"/>
    </ligand>
</feature>
<dbReference type="GO" id="GO:0005525">
    <property type="term" value="F:GTP binding"/>
    <property type="evidence" value="ECO:0007669"/>
    <property type="project" value="UniProtKB-KW"/>
</dbReference>
<dbReference type="InterPro" id="IPR006687">
    <property type="entry name" value="Small_GTPase_SAR1"/>
</dbReference>
<comment type="function">
    <text evidence="13">Small GTPase that cycles between an active GTP-bound and an inactive GDP-bound state and mainly functions in vesicle-mediated endoplasmic reticulum (ER) to Golgi transport. The active GTP-bound form inserts into the endoplasmic reticulum membrane where it recruits the remainder of the coat protein complex II/COPII. The coat protein complex II assembling and polymerizing on endoplasmic reticulum membrane is responsible for both the sorting of cargos and the deformation and budding of membranes into vesicles destined to the Golgi.</text>
</comment>
<dbReference type="FunFam" id="3.40.50.300:FF:000161">
    <property type="entry name" value="Small COPII coat GTPase"/>
    <property type="match status" value="1"/>
</dbReference>
<feature type="binding site" evidence="17">
    <location>
        <begin position="32"/>
        <end position="39"/>
    </location>
    <ligand>
        <name>GTP</name>
        <dbReference type="ChEBI" id="CHEBI:37565"/>
    </ligand>
</feature>
<feature type="binding site" evidence="17">
    <location>
        <position position="73"/>
    </location>
    <ligand>
        <name>GTP</name>
        <dbReference type="ChEBI" id="CHEBI:37565"/>
    </ligand>
</feature>
<gene>
    <name evidence="20" type="primary">sarA</name>
    <name evidence="20" type="ORF">PPL_02639</name>
</gene>
<evidence type="ECO:0000256" key="1">
    <source>
        <dbReference type="ARBA" id="ARBA00004395"/>
    </source>
</evidence>
<dbReference type="GO" id="GO:0000139">
    <property type="term" value="C:Golgi membrane"/>
    <property type="evidence" value="ECO:0007669"/>
    <property type="project" value="UniProtKB-SubCell"/>
</dbReference>
<sequence length="190" mass="21674">MSFYVATIQFDWYRRKKADRLYNKNAKILFLGLDNAGKTTLLGVLKDGRLSQNRPTFHPKMPVNISQTYDLGGHETARRLWKDYYTSVDAIVFMVDSSAPQRFEESKRELDALLSSDELSNVPFLILGNKIDIAGTSEEKFRASMGLTQTTGKDKVPLNPGVRPIEVFMCSVVRRFGYGDGFRWLSNYIN</sequence>
<evidence type="ECO:0000256" key="10">
    <source>
        <dbReference type="ARBA" id="ARBA00023034"/>
    </source>
</evidence>
<keyword evidence="9 19" id="KW-0653">Protein transport</keyword>
<comment type="subcellular location">
    <subcellularLocation>
        <location evidence="2">Endoplasmic reticulum membrane</location>
        <topology evidence="2">Peripheral membrane protein</topology>
    </subcellularLocation>
    <subcellularLocation>
        <location evidence="1">Golgi apparatus membrane</location>
        <topology evidence="1">Peripheral membrane protein</topology>
    </subcellularLocation>
</comment>
<evidence type="ECO:0000256" key="4">
    <source>
        <dbReference type="ARBA" id="ARBA00022448"/>
    </source>
</evidence>
<comment type="subunit">
    <text evidence="14">Homodimer; upon association with membrane. Part of the coat protein complex II/COPII, composed of SEC23/24 and SEC13/31 heterodimers, that it helps recruit and assemble on endoplasmic reticulum (ER) membranes at ER exit sites.</text>
</comment>
<dbReference type="FunCoup" id="D3B2M5">
    <property type="interactions" value="781"/>
</dbReference>
<evidence type="ECO:0000256" key="14">
    <source>
        <dbReference type="ARBA" id="ARBA00061774"/>
    </source>
</evidence>
<evidence type="ECO:0000256" key="19">
    <source>
        <dbReference type="RuleBase" id="RU003926"/>
    </source>
</evidence>
<keyword evidence="10 19" id="KW-0333">Golgi apparatus</keyword>
<dbReference type="GO" id="GO:0003924">
    <property type="term" value="F:GTPase activity"/>
    <property type="evidence" value="ECO:0007669"/>
    <property type="project" value="InterPro"/>
</dbReference>
<keyword evidence="6" id="KW-0378">Hydrolase</keyword>
<keyword evidence="15" id="KW-0479">Metal-binding</keyword>
<evidence type="ECO:0000256" key="8">
    <source>
        <dbReference type="ARBA" id="ARBA00022892"/>
    </source>
</evidence>
<dbReference type="GO" id="GO:0016192">
    <property type="term" value="P:vesicle-mediated transport"/>
    <property type="evidence" value="ECO:0007669"/>
    <property type="project" value="UniProtKB-KW"/>
</dbReference>
<dbReference type="EMBL" id="ADBJ01000010">
    <property type="protein sequence ID" value="EFA83573.1"/>
    <property type="molecule type" value="Genomic_DNA"/>
</dbReference>
<dbReference type="SUPFAM" id="SSF52540">
    <property type="entry name" value="P-loop containing nucleoside triphosphate hydrolases"/>
    <property type="match status" value="1"/>
</dbReference>
<feature type="binding site" evidence="16">
    <location>
        <position position="172"/>
    </location>
    <ligand>
        <name>GTP</name>
        <dbReference type="ChEBI" id="CHEBI:37565"/>
    </ligand>
</feature>